<dbReference type="Gene3D" id="3.60.120.10">
    <property type="entry name" value="Anthranilate synthase"/>
    <property type="match status" value="1"/>
</dbReference>
<dbReference type="InterPro" id="IPR015890">
    <property type="entry name" value="Chorismate_C"/>
</dbReference>
<sequence length="459" mass="51643">MNRKLSANTGYKLGLIDSNTRFYIETIELNRLSALSFFEAGFSYEGERFYWQNAEKTQTIVGLGHAYVISNNEHESFESVQAEWDMLCNTIVMEDPEIQPILFGGFSFDRQNTLSSEWDEFPDAYFVVPAFQLVLKDDRAYVSINYITGADYSAQAFDELRAERDRLIHAAQVNEWKPFVKPEILSIEERKKQDYLDAVSSVTGLIRDGRADKVVIARSLKLTFAEKFNSSAALRSISMEQPESYHFGLELGSQMFCGATPERLVKVESGKALSTCLAGSIKRGKTAEEDRLLGDVLLNDPKNRGEHQYVVDMISSIFDEYCENYKLPKKPKLLKIRDIQHLYTPVEGRLKSNASLFQLVKSLHPTPALGGVPRGLSMEIIRKSEKMDRGYYAAPVGWIDASGNGEFAVAIRSALLDHDSAYLYAGGGIVADSEPISEYEETKVKFRPMLRTFGGKLNG</sequence>
<evidence type="ECO:0000259" key="6">
    <source>
        <dbReference type="Pfam" id="PF00425"/>
    </source>
</evidence>
<gene>
    <name evidence="7" type="ORF">ACFOZY_07585</name>
</gene>
<dbReference type="SUPFAM" id="SSF56322">
    <property type="entry name" value="ADC synthase"/>
    <property type="match status" value="1"/>
</dbReference>
<keyword evidence="8" id="KW-1185">Reference proteome</keyword>
<reference evidence="8" key="1">
    <citation type="journal article" date="2019" name="Int. J. Syst. Evol. Microbiol.">
        <title>The Global Catalogue of Microorganisms (GCM) 10K type strain sequencing project: providing services to taxonomists for standard genome sequencing and annotation.</title>
        <authorList>
            <consortium name="The Broad Institute Genomics Platform"/>
            <consortium name="The Broad Institute Genome Sequencing Center for Infectious Disease"/>
            <person name="Wu L."/>
            <person name="Ma J."/>
        </authorList>
    </citation>
    <scope>NUCLEOTIDE SEQUENCE [LARGE SCALE GENOMIC DNA]</scope>
    <source>
        <strain evidence="8">CCUG 59778</strain>
    </source>
</reference>
<feature type="domain" description="Chorismate-utilising enzyme C-terminal" evidence="6">
    <location>
        <begin position="192"/>
        <end position="445"/>
    </location>
</feature>
<evidence type="ECO:0000256" key="2">
    <source>
        <dbReference type="ARBA" id="ARBA00005297"/>
    </source>
</evidence>
<name>A0ABV8X2Z8_9LACT</name>
<dbReference type="PANTHER" id="PTHR42839">
    <property type="entry name" value="ISOCHORISMATE SYNTHASE ENTC"/>
    <property type="match status" value="1"/>
</dbReference>
<dbReference type="EC" id="5.4.4.2" evidence="3"/>
<organism evidence="7 8">
    <name type="scientific">Chungangia koreensis</name>
    <dbReference type="NCBI Taxonomy" id="752657"/>
    <lineage>
        <taxon>Bacteria</taxon>
        <taxon>Bacillati</taxon>
        <taxon>Bacillota</taxon>
        <taxon>Bacilli</taxon>
        <taxon>Lactobacillales</taxon>
        <taxon>Chungangia</taxon>
    </lineage>
</organism>
<evidence type="ECO:0000313" key="7">
    <source>
        <dbReference type="EMBL" id="MFC4410297.1"/>
    </source>
</evidence>
<dbReference type="RefSeq" id="WP_378153980.1">
    <property type="nucleotide sequence ID" value="NZ_JBHSEC010000013.1"/>
</dbReference>
<comment type="similarity">
    <text evidence="2">Belongs to the isochorismate synthase family.</text>
</comment>
<keyword evidence="4" id="KW-0413">Isomerase</keyword>
<dbReference type="NCBIfam" id="TIGR00543">
    <property type="entry name" value="isochor_syn"/>
    <property type="match status" value="1"/>
</dbReference>
<comment type="caution">
    <text evidence="7">The sequence shown here is derived from an EMBL/GenBank/DDBJ whole genome shotgun (WGS) entry which is preliminary data.</text>
</comment>
<accession>A0ABV8X2Z8</accession>
<dbReference type="Proteomes" id="UP001595817">
    <property type="component" value="Unassembled WGS sequence"/>
</dbReference>
<dbReference type="Pfam" id="PF00425">
    <property type="entry name" value="Chorismate_bind"/>
    <property type="match status" value="1"/>
</dbReference>
<protein>
    <recommendedName>
        <fullName evidence="3">isochorismate synthase</fullName>
        <ecNumber evidence="3">5.4.4.2</ecNumber>
    </recommendedName>
    <alternativeName>
        <fullName evidence="5">Isochorismate mutase</fullName>
    </alternativeName>
</protein>
<dbReference type="EMBL" id="JBHSEC010000013">
    <property type="protein sequence ID" value="MFC4410297.1"/>
    <property type="molecule type" value="Genomic_DNA"/>
</dbReference>
<evidence type="ECO:0000256" key="4">
    <source>
        <dbReference type="ARBA" id="ARBA00023235"/>
    </source>
</evidence>
<evidence type="ECO:0000256" key="5">
    <source>
        <dbReference type="ARBA" id="ARBA00041564"/>
    </source>
</evidence>
<dbReference type="InterPro" id="IPR004561">
    <property type="entry name" value="IsoChor_synthase"/>
</dbReference>
<comment type="catalytic activity">
    <reaction evidence="1">
        <text>chorismate = isochorismate</text>
        <dbReference type="Rhea" id="RHEA:18985"/>
        <dbReference type="ChEBI" id="CHEBI:29748"/>
        <dbReference type="ChEBI" id="CHEBI:29780"/>
        <dbReference type="EC" id="5.4.4.2"/>
    </reaction>
</comment>
<evidence type="ECO:0000256" key="3">
    <source>
        <dbReference type="ARBA" id="ARBA00012824"/>
    </source>
</evidence>
<evidence type="ECO:0000313" key="8">
    <source>
        <dbReference type="Proteomes" id="UP001595817"/>
    </source>
</evidence>
<dbReference type="PANTHER" id="PTHR42839:SF1">
    <property type="entry name" value="ISOCHORISMATE SYNTHASE MENF"/>
    <property type="match status" value="1"/>
</dbReference>
<proteinExistence type="inferred from homology"/>
<dbReference type="InterPro" id="IPR005801">
    <property type="entry name" value="ADC_synthase"/>
</dbReference>
<evidence type="ECO:0000256" key="1">
    <source>
        <dbReference type="ARBA" id="ARBA00000799"/>
    </source>
</evidence>